<name>A0A9X1NK95_9ACTN</name>
<dbReference type="Gene3D" id="3.30.420.40">
    <property type="match status" value="4"/>
</dbReference>
<evidence type="ECO:0000256" key="1">
    <source>
        <dbReference type="ARBA" id="ARBA00006479"/>
    </source>
</evidence>
<proteinExistence type="inferred from homology"/>
<dbReference type="InterPro" id="IPR036388">
    <property type="entry name" value="WH-like_DNA-bd_sf"/>
</dbReference>
<dbReference type="Gene3D" id="1.10.10.10">
    <property type="entry name" value="Winged helix-like DNA-binding domain superfamily/Winged helix DNA-binding domain"/>
    <property type="match status" value="1"/>
</dbReference>
<sequence length="391" mass="41234">MVAVDPRAMRRANAETVRAVLYQAPALTLAAVAKATGLSRRTVELILIDLERDGWIQTRPPELGENGRGRPARQFEFRAGAGAVLAVDIAHDRSTATVADLRGTEIIRQVADGLSEAERDDRLARTRQAVAGALEQAGLRPEDLGAVCVATPGNVNDAGAVDVGLSMRGWVGFSLREEIARDFSCPVLVENNAKLAVRAELWDGGATPGADHVLWLMLEGRYNGMSIVVNGEPYRGVDGAAGEIFWAKTLGFDELTTSPLIGLGSLQPPEQARAAQQILASARAGEPGALAEVERLVGILGHGVSTLAWVLAPRYVVLGGALNTALGDLLAPRLSAVLKDLGPPFTEIRRSALGDSVVSRGAVRAALGAFDWSEYTPLQPASQASSESQSA</sequence>
<evidence type="ECO:0000313" key="2">
    <source>
        <dbReference type="EMBL" id="MCD5315635.1"/>
    </source>
</evidence>
<dbReference type="EMBL" id="JAJOMB010000023">
    <property type="protein sequence ID" value="MCD5315635.1"/>
    <property type="molecule type" value="Genomic_DNA"/>
</dbReference>
<comment type="similarity">
    <text evidence="1">Belongs to the ROK (NagC/XylR) family.</text>
</comment>
<dbReference type="Pfam" id="PF00480">
    <property type="entry name" value="ROK"/>
    <property type="match status" value="1"/>
</dbReference>
<dbReference type="RefSeq" id="WP_231448452.1">
    <property type="nucleotide sequence ID" value="NZ_JAJOMB010000023.1"/>
</dbReference>
<dbReference type="InterPro" id="IPR036390">
    <property type="entry name" value="WH_DNA-bd_sf"/>
</dbReference>
<protein>
    <submittedName>
        <fullName evidence="2">ROK family protein</fullName>
    </submittedName>
</protein>
<dbReference type="Proteomes" id="UP001138997">
    <property type="component" value="Unassembled WGS sequence"/>
</dbReference>
<evidence type="ECO:0000313" key="3">
    <source>
        <dbReference type="Proteomes" id="UP001138997"/>
    </source>
</evidence>
<keyword evidence="3" id="KW-1185">Reference proteome</keyword>
<dbReference type="SUPFAM" id="SSF53067">
    <property type="entry name" value="Actin-like ATPase domain"/>
    <property type="match status" value="1"/>
</dbReference>
<gene>
    <name evidence="2" type="ORF">LR394_32535</name>
</gene>
<dbReference type="PANTHER" id="PTHR18964:SF149">
    <property type="entry name" value="BIFUNCTIONAL UDP-N-ACETYLGLUCOSAMINE 2-EPIMERASE_N-ACETYLMANNOSAMINE KINASE"/>
    <property type="match status" value="1"/>
</dbReference>
<dbReference type="PANTHER" id="PTHR18964">
    <property type="entry name" value="ROK (REPRESSOR, ORF, KINASE) FAMILY"/>
    <property type="match status" value="1"/>
</dbReference>
<dbReference type="InterPro" id="IPR000600">
    <property type="entry name" value="ROK"/>
</dbReference>
<dbReference type="InterPro" id="IPR043129">
    <property type="entry name" value="ATPase_NBD"/>
</dbReference>
<dbReference type="SUPFAM" id="SSF46785">
    <property type="entry name" value="Winged helix' DNA-binding domain"/>
    <property type="match status" value="1"/>
</dbReference>
<comment type="caution">
    <text evidence="2">The sequence shown here is derived from an EMBL/GenBank/DDBJ whole genome shotgun (WGS) entry which is preliminary data.</text>
</comment>
<reference evidence="2" key="1">
    <citation type="submission" date="2021-11" db="EMBL/GenBank/DDBJ databases">
        <title>Streptomyces corallinus and Kineosporia corallina sp. nov., two new coral-derived marine actinobacteria.</title>
        <authorList>
            <person name="Buangrab K."/>
            <person name="Sutthacheep M."/>
            <person name="Yeemin T."/>
            <person name="Harunari E."/>
            <person name="Igarashi Y."/>
            <person name="Sripreechasak P."/>
            <person name="Kanchanasin P."/>
            <person name="Tanasupawat S."/>
            <person name="Phongsopitanun W."/>
        </authorList>
    </citation>
    <scope>NUCLEOTIDE SEQUENCE</scope>
    <source>
        <strain evidence="2">JCM 31032</strain>
    </source>
</reference>
<dbReference type="AlphaFoldDB" id="A0A9X1NK95"/>
<accession>A0A9X1NK95</accession>
<organism evidence="2 3">
    <name type="scientific">Kineosporia babensis</name>
    <dbReference type="NCBI Taxonomy" id="499548"/>
    <lineage>
        <taxon>Bacteria</taxon>
        <taxon>Bacillati</taxon>
        <taxon>Actinomycetota</taxon>
        <taxon>Actinomycetes</taxon>
        <taxon>Kineosporiales</taxon>
        <taxon>Kineosporiaceae</taxon>
        <taxon>Kineosporia</taxon>
    </lineage>
</organism>